<dbReference type="AlphaFoldDB" id="A0A1I0DYA8"/>
<name>A0A1I0DYA8_9FIRM</name>
<dbReference type="InterPro" id="IPR051411">
    <property type="entry name" value="Polyketide_trans_af380"/>
</dbReference>
<dbReference type="PANTHER" id="PTHR47751">
    <property type="entry name" value="SUPERFAMILY HYDROLASE, PUTATIVE (AFU_ORTHOLOGUE AFUA_2G16580)-RELATED"/>
    <property type="match status" value="1"/>
</dbReference>
<dbReference type="SUPFAM" id="SSF53474">
    <property type="entry name" value="alpha/beta-Hydrolases"/>
    <property type="match status" value="1"/>
</dbReference>
<dbReference type="InterPro" id="IPR029058">
    <property type="entry name" value="AB_hydrolase_fold"/>
</dbReference>
<dbReference type="PANTHER" id="PTHR47751:SF2">
    <property type="entry name" value="DLTD N-TERMINAL DOMAIN PROTEIN (AFU_ORTHOLOGUE AFUA_8G00380)-RELATED"/>
    <property type="match status" value="1"/>
</dbReference>
<protein>
    <recommendedName>
        <fullName evidence="4">Alpha/beta hydrolase family protein</fullName>
    </recommendedName>
</protein>
<feature type="transmembrane region" description="Helical" evidence="1">
    <location>
        <begin position="489"/>
        <end position="508"/>
    </location>
</feature>
<keyword evidence="3" id="KW-1185">Reference proteome</keyword>
<dbReference type="EMBL" id="FOIL01000015">
    <property type="protein sequence ID" value="SET37717.1"/>
    <property type="molecule type" value="Genomic_DNA"/>
</dbReference>
<evidence type="ECO:0000313" key="3">
    <source>
        <dbReference type="Proteomes" id="UP000199820"/>
    </source>
</evidence>
<accession>A0A1I0DYA8</accession>
<dbReference type="STRING" id="1526.SAMN02910262_02610"/>
<feature type="transmembrane region" description="Helical" evidence="1">
    <location>
        <begin position="282"/>
        <end position="305"/>
    </location>
</feature>
<feature type="transmembrane region" description="Helical" evidence="1">
    <location>
        <begin position="528"/>
        <end position="546"/>
    </location>
</feature>
<dbReference type="RefSeq" id="WP_074649251.1">
    <property type="nucleotide sequence ID" value="NZ_FOIL01000015.1"/>
</dbReference>
<dbReference type="eggNOG" id="COG1073">
    <property type="taxonomic scope" value="Bacteria"/>
</dbReference>
<keyword evidence="1" id="KW-1133">Transmembrane helix</keyword>
<feature type="transmembrane region" description="Helical" evidence="1">
    <location>
        <begin position="407"/>
        <end position="429"/>
    </location>
</feature>
<keyword evidence="1" id="KW-0812">Transmembrane</keyword>
<evidence type="ECO:0000313" key="2">
    <source>
        <dbReference type="EMBL" id="SET37717.1"/>
    </source>
</evidence>
<keyword evidence="1" id="KW-0472">Membrane</keyword>
<dbReference type="OrthoDB" id="9780269at2"/>
<feature type="transmembrane region" description="Helical" evidence="1">
    <location>
        <begin position="449"/>
        <end position="469"/>
    </location>
</feature>
<reference evidence="2 3" key="1">
    <citation type="submission" date="2016-10" db="EMBL/GenBank/DDBJ databases">
        <authorList>
            <person name="de Groot N.N."/>
        </authorList>
    </citation>
    <scope>NUCLEOTIDE SEQUENCE [LARGE SCALE GENOMIC DNA]</scope>
    <source>
        <strain evidence="2 3">KH1P1</strain>
    </source>
</reference>
<evidence type="ECO:0008006" key="4">
    <source>
        <dbReference type="Google" id="ProtNLM"/>
    </source>
</evidence>
<feature type="transmembrane region" description="Helical" evidence="1">
    <location>
        <begin position="558"/>
        <end position="577"/>
    </location>
</feature>
<evidence type="ECO:0000256" key="1">
    <source>
        <dbReference type="SAM" id="Phobius"/>
    </source>
</evidence>
<dbReference type="Gene3D" id="3.40.50.1820">
    <property type="entry name" value="alpha/beta hydrolase"/>
    <property type="match status" value="1"/>
</dbReference>
<feature type="transmembrane region" description="Helical" evidence="1">
    <location>
        <begin position="366"/>
        <end position="386"/>
    </location>
</feature>
<organism evidence="2 3">
    <name type="scientific">[Clostridium] aminophilum</name>
    <dbReference type="NCBI Taxonomy" id="1526"/>
    <lineage>
        <taxon>Bacteria</taxon>
        <taxon>Bacillati</taxon>
        <taxon>Bacillota</taxon>
        <taxon>Clostridia</taxon>
        <taxon>Lachnospirales</taxon>
        <taxon>Lachnospiraceae</taxon>
    </lineage>
</organism>
<sequence length="578" mass="63582">MSKLSRRGLAAIIAAVLITVGFCMAKYAESGAGMVDVRRTEFMTSDGHRMSAKLYIPENATADDPAPAILAAPGGNANLENLSDPCIELSRRGFVVMAFDPYTIGRSDSVSAPDNGAREAMKYMRSLAFVDNENIGAFGHSAGTGRARWAVTDDGEQKHVAEGIKAVFYLAAGQFDLEGVNHGIYIGSWDNTYPAGGAHLSARELDTAESFTTALGVDRIEFGKWYGDLTEGNARVFYTGNSGHPSALVLPQPILIMTDFFSQALHAPLLEAKGLIYPWKEFGTALGIIGILMMMFPVLSILFDMPFFESVKRPMPEPVSGVNAPFLFYCIMPAVINTLLCKWAIYNGQNFLGGFNRVLRINNTNGFVFWFACSAMLTVVILAIRFRWDGTIDRERILTHAKTTWPNFFKSLLLGVMAVGVVFGLTYLAEVLFGLDPRIWKVQLNTLDARRIGVFLTYFPLYLLFFGVFNFSQTIGLKIKGQSEGRFTFLVWLTSTIPSAAFLIYAYGKLWITGYTAITNVQMSRANGTLLNTILTYFITCKVTTFCYKKTGGYHTGAVINAILMTWTAVAADIILAV</sequence>
<dbReference type="Proteomes" id="UP000199820">
    <property type="component" value="Unassembled WGS sequence"/>
</dbReference>
<gene>
    <name evidence="2" type="ORF">SAMN04487771_101532</name>
</gene>
<proteinExistence type="predicted"/>
<feature type="transmembrane region" description="Helical" evidence="1">
    <location>
        <begin position="326"/>
        <end position="346"/>
    </location>
</feature>